<organism evidence="1 2">
    <name type="scientific">Haloarcula marismortui ATCC 33800</name>
    <dbReference type="NCBI Taxonomy" id="662476"/>
    <lineage>
        <taxon>Archaea</taxon>
        <taxon>Methanobacteriati</taxon>
        <taxon>Methanobacteriota</taxon>
        <taxon>Stenosarchaea group</taxon>
        <taxon>Halobacteria</taxon>
        <taxon>Halobacteriales</taxon>
        <taxon>Haloarculaceae</taxon>
        <taxon>Haloarcula</taxon>
    </lineage>
</organism>
<dbReference type="Proteomes" id="UP000682967">
    <property type="component" value="Plasmid pHsi139"/>
</dbReference>
<evidence type="ECO:0000313" key="2">
    <source>
        <dbReference type="Proteomes" id="UP000682967"/>
    </source>
</evidence>
<name>A0A8T8KME7_9EURY</name>
<proteinExistence type="predicted"/>
<sequence>MRECGPAGPGETGAEWLVGRDSARRQRSAPLGAIARLAAVHRACGSGRDPGLPPGGGREPLLPVSRGIFF</sequence>
<dbReference type="AlphaFoldDB" id="A0A8T8KME7"/>
<dbReference type="KEGG" id="hsin:KDQ40_22480"/>
<reference evidence="1" key="1">
    <citation type="submission" date="2021-04" db="EMBL/GenBank/DDBJ databases">
        <title>Complete Genome sequence and Methylome Analysis of the Haloarchaeon Haloarcula sinaiiensis.</title>
        <authorList>
            <person name="Fomenkov A."/>
            <person name="DasSarma P."/>
            <person name="DasSarma S."/>
            <person name="Roberts R.J."/>
        </authorList>
    </citation>
    <scope>NUCLEOTIDE SEQUENCE</scope>
    <source>
        <strain evidence="1">ATCC 33800</strain>
        <plasmid evidence="1">pHsi139</plasmid>
    </source>
</reference>
<geneLocation type="plasmid" evidence="1 2">
    <name>pHsi139</name>
</geneLocation>
<protein>
    <submittedName>
        <fullName evidence="1">Uncharacterized protein</fullName>
    </submittedName>
</protein>
<dbReference type="EMBL" id="CP073372">
    <property type="protein sequence ID" value="QUJ75017.1"/>
    <property type="molecule type" value="Genomic_DNA"/>
</dbReference>
<dbReference type="OrthoDB" id="223508at2157"/>
<keyword evidence="1" id="KW-0614">Plasmid</keyword>
<evidence type="ECO:0000313" key="1">
    <source>
        <dbReference type="EMBL" id="QUJ75017.1"/>
    </source>
</evidence>
<gene>
    <name evidence="1" type="ORF">KDQ40_22480</name>
</gene>
<accession>A0A8T8KME7</accession>
<dbReference type="RefSeq" id="WP_152418984.1">
    <property type="nucleotide sequence ID" value="NZ_AOLR01000036.1"/>
</dbReference>
<dbReference type="GeneID" id="64825786"/>